<evidence type="ECO:0000313" key="3">
    <source>
        <dbReference type="Proteomes" id="UP000254569"/>
    </source>
</evidence>
<dbReference type="EMBL" id="UGVI01000001">
    <property type="protein sequence ID" value="SUE13299.1"/>
    <property type="molecule type" value="Genomic_DNA"/>
</dbReference>
<accession>A0A379LTE5</accession>
<dbReference type="AlphaFoldDB" id="A0A379LTE5"/>
<reference evidence="2 3" key="1">
    <citation type="submission" date="2018-06" db="EMBL/GenBank/DDBJ databases">
        <authorList>
            <consortium name="Pathogen Informatics"/>
            <person name="Doyle S."/>
        </authorList>
    </citation>
    <scope>NUCLEOTIDE SEQUENCE [LARGE SCALE GENOMIC DNA]</scope>
    <source>
        <strain evidence="2 3">NCTC13296</strain>
    </source>
</reference>
<name>A0A379LTE5_9NOCA</name>
<feature type="region of interest" description="Disordered" evidence="1">
    <location>
        <begin position="69"/>
        <end position="92"/>
    </location>
</feature>
<organism evidence="2 3">
    <name type="scientific">Rhodococcus gordoniae</name>
    <dbReference type="NCBI Taxonomy" id="223392"/>
    <lineage>
        <taxon>Bacteria</taxon>
        <taxon>Bacillati</taxon>
        <taxon>Actinomycetota</taxon>
        <taxon>Actinomycetes</taxon>
        <taxon>Mycobacteriales</taxon>
        <taxon>Nocardiaceae</taxon>
        <taxon>Rhodococcus</taxon>
    </lineage>
</organism>
<evidence type="ECO:0000313" key="2">
    <source>
        <dbReference type="EMBL" id="SUE13299.1"/>
    </source>
</evidence>
<evidence type="ECO:0000256" key="1">
    <source>
        <dbReference type="SAM" id="MobiDB-lite"/>
    </source>
</evidence>
<sequence>MMAPAVREFELIDRVGDEQRGLRRRQSHDGKQSSEFYAAAPCVVIHSCVRSGANLDGLVVSRMDSQDCFDHRASRKRQASRKCQPDRSGRVN</sequence>
<protein>
    <submittedName>
        <fullName evidence="2">Uncharacterized protein</fullName>
    </submittedName>
</protein>
<dbReference type="Proteomes" id="UP000254569">
    <property type="component" value="Unassembled WGS sequence"/>
</dbReference>
<keyword evidence="3" id="KW-1185">Reference proteome</keyword>
<gene>
    <name evidence="2" type="ORF">NCTC13296_00107</name>
</gene>
<feature type="compositionally biased region" description="Basic and acidic residues" evidence="1">
    <location>
        <begin position="83"/>
        <end position="92"/>
    </location>
</feature>
<proteinExistence type="predicted"/>